<dbReference type="InterPro" id="IPR036188">
    <property type="entry name" value="FAD/NAD-bd_sf"/>
</dbReference>
<dbReference type="PANTHER" id="PTHR46865">
    <property type="entry name" value="OXIDOREDUCTASE-RELATED"/>
    <property type="match status" value="1"/>
</dbReference>
<keyword evidence="1" id="KW-0472">Membrane</keyword>
<dbReference type="GeneID" id="78464357"/>
<feature type="transmembrane region" description="Helical" evidence="1">
    <location>
        <begin position="7"/>
        <end position="24"/>
    </location>
</feature>
<proteinExistence type="predicted"/>
<gene>
    <name evidence="2" type="ORF">NCTC11429_03703</name>
</gene>
<reference evidence="2 3" key="1">
    <citation type="submission" date="2019-05" db="EMBL/GenBank/DDBJ databases">
        <authorList>
            <consortium name="Pathogen Informatics"/>
        </authorList>
    </citation>
    <scope>NUCLEOTIDE SEQUENCE [LARGE SCALE GENOMIC DNA]</scope>
    <source>
        <strain evidence="2 3">NCTC11429</strain>
    </source>
</reference>
<dbReference type="RefSeq" id="WP_028071270.1">
    <property type="nucleotide sequence ID" value="NZ_LR590484.1"/>
</dbReference>
<keyword evidence="1" id="KW-1133">Transmembrane helix</keyword>
<dbReference type="EMBL" id="LR590484">
    <property type="protein sequence ID" value="VTR48467.1"/>
    <property type="molecule type" value="Genomic_DNA"/>
</dbReference>
<accession>A0A4U9VQ78</accession>
<dbReference type="Proteomes" id="UP000308196">
    <property type="component" value="Chromosome"/>
</dbReference>
<organism evidence="2 3">
    <name type="scientific">Sphingobacterium thalpophilum</name>
    <dbReference type="NCBI Taxonomy" id="259"/>
    <lineage>
        <taxon>Bacteria</taxon>
        <taxon>Pseudomonadati</taxon>
        <taxon>Bacteroidota</taxon>
        <taxon>Sphingobacteriia</taxon>
        <taxon>Sphingobacteriales</taxon>
        <taxon>Sphingobacteriaceae</taxon>
        <taxon>Sphingobacterium</taxon>
    </lineage>
</organism>
<dbReference type="STRING" id="1123265.GCA_000686625_04691"/>
<name>A0A4U9VQ78_9SPHI</name>
<dbReference type="PANTHER" id="PTHR46865:SF2">
    <property type="entry name" value="MONOOXYGENASE"/>
    <property type="match status" value="1"/>
</dbReference>
<sequence>MEQNKKVLISGASFAGLTTAYWLVKMGFGVTVSKGNFVLAFEAYNNGLRPLIEEIQTAAVKMLDNLLPRTEQEVRLRNRNGFSFNNDHLS</sequence>
<evidence type="ECO:0000313" key="3">
    <source>
        <dbReference type="Proteomes" id="UP000308196"/>
    </source>
</evidence>
<evidence type="ECO:0000313" key="2">
    <source>
        <dbReference type="EMBL" id="VTR48467.1"/>
    </source>
</evidence>
<dbReference type="InterPro" id="IPR051704">
    <property type="entry name" value="FAD_aromatic-hydroxylase"/>
</dbReference>
<keyword evidence="1" id="KW-0812">Transmembrane</keyword>
<dbReference type="SUPFAM" id="SSF51905">
    <property type="entry name" value="FAD/NAD(P)-binding domain"/>
    <property type="match status" value="1"/>
</dbReference>
<evidence type="ECO:0000256" key="1">
    <source>
        <dbReference type="SAM" id="Phobius"/>
    </source>
</evidence>
<protein>
    <submittedName>
        <fullName evidence="2">Uncharacterized protein</fullName>
    </submittedName>
</protein>
<dbReference type="AlphaFoldDB" id="A0A4U9VQ78"/>
<dbReference type="KEGG" id="stha:NCTC11429_03703"/>